<evidence type="ECO:0000313" key="2">
    <source>
        <dbReference type="EMBL" id="KAK4172747.1"/>
    </source>
</evidence>
<evidence type="ECO:0000313" key="3">
    <source>
        <dbReference type="Proteomes" id="UP001302321"/>
    </source>
</evidence>
<evidence type="ECO:0000256" key="1">
    <source>
        <dbReference type="SAM" id="Phobius"/>
    </source>
</evidence>
<comment type="caution">
    <text evidence="2">The sequence shown here is derived from an EMBL/GenBank/DDBJ whole genome shotgun (WGS) entry which is preliminary data.</text>
</comment>
<keyword evidence="3" id="KW-1185">Reference proteome</keyword>
<reference evidence="2" key="1">
    <citation type="journal article" date="2023" name="Mol. Phylogenet. Evol.">
        <title>Genome-scale phylogeny and comparative genomics of the fungal order Sordariales.</title>
        <authorList>
            <person name="Hensen N."/>
            <person name="Bonometti L."/>
            <person name="Westerberg I."/>
            <person name="Brannstrom I.O."/>
            <person name="Guillou S."/>
            <person name="Cros-Aarteil S."/>
            <person name="Calhoun S."/>
            <person name="Haridas S."/>
            <person name="Kuo A."/>
            <person name="Mondo S."/>
            <person name="Pangilinan J."/>
            <person name="Riley R."/>
            <person name="LaButti K."/>
            <person name="Andreopoulos B."/>
            <person name="Lipzen A."/>
            <person name="Chen C."/>
            <person name="Yan M."/>
            <person name="Daum C."/>
            <person name="Ng V."/>
            <person name="Clum A."/>
            <person name="Steindorff A."/>
            <person name="Ohm R.A."/>
            <person name="Martin F."/>
            <person name="Silar P."/>
            <person name="Natvig D.O."/>
            <person name="Lalanne C."/>
            <person name="Gautier V."/>
            <person name="Ament-Velasquez S.L."/>
            <person name="Kruys A."/>
            <person name="Hutchinson M.I."/>
            <person name="Powell A.J."/>
            <person name="Barry K."/>
            <person name="Miller A.N."/>
            <person name="Grigoriev I.V."/>
            <person name="Debuchy R."/>
            <person name="Gladieux P."/>
            <person name="Hiltunen Thoren M."/>
            <person name="Johannesson H."/>
        </authorList>
    </citation>
    <scope>NUCLEOTIDE SEQUENCE</scope>
    <source>
        <strain evidence="2">CBS 892.96</strain>
    </source>
</reference>
<dbReference type="Proteomes" id="UP001302321">
    <property type="component" value="Unassembled WGS sequence"/>
</dbReference>
<dbReference type="AlphaFoldDB" id="A0AAN7A535"/>
<dbReference type="EMBL" id="MU866396">
    <property type="protein sequence ID" value="KAK4172747.1"/>
    <property type="molecule type" value="Genomic_DNA"/>
</dbReference>
<keyword evidence="1" id="KW-1133">Transmembrane helix</keyword>
<sequence length="102" mass="11330">MPQCFPFSPKGLQGQLVFIEDTAFFTERCLWVIMALVAIMNLAVVAPRSFTTTSPSWLPTSQAINLASFVFEAKDVVTKPLSAQQATRITLNTWNINPTPRV</sequence>
<name>A0AAN7A535_9PEZI</name>
<accession>A0AAN7A535</accession>
<feature type="transmembrane region" description="Helical" evidence="1">
    <location>
        <begin position="30"/>
        <end position="47"/>
    </location>
</feature>
<protein>
    <submittedName>
        <fullName evidence="2">Uncharacterized protein</fullName>
    </submittedName>
</protein>
<organism evidence="2 3">
    <name type="scientific">Triangularia setosa</name>
    <dbReference type="NCBI Taxonomy" id="2587417"/>
    <lineage>
        <taxon>Eukaryota</taxon>
        <taxon>Fungi</taxon>
        <taxon>Dikarya</taxon>
        <taxon>Ascomycota</taxon>
        <taxon>Pezizomycotina</taxon>
        <taxon>Sordariomycetes</taxon>
        <taxon>Sordariomycetidae</taxon>
        <taxon>Sordariales</taxon>
        <taxon>Podosporaceae</taxon>
        <taxon>Triangularia</taxon>
    </lineage>
</organism>
<gene>
    <name evidence="2" type="ORF">QBC36DRAFT_314533</name>
</gene>
<keyword evidence="1" id="KW-0812">Transmembrane</keyword>
<reference evidence="2" key="2">
    <citation type="submission" date="2023-05" db="EMBL/GenBank/DDBJ databases">
        <authorList>
            <consortium name="Lawrence Berkeley National Laboratory"/>
            <person name="Steindorff A."/>
            <person name="Hensen N."/>
            <person name="Bonometti L."/>
            <person name="Westerberg I."/>
            <person name="Brannstrom I.O."/>
            <person name="Guillou S."/>
            <person name="Cros-Aarteil S."/>
            <person name="Calhoun S."/>
            <person name="Haridas S."/>
            <person name="Kuo A."/>
            <person name="Mondo S."/>
            <person name="Pangilinan J."/>
            <person name="Riley R."/>
            <person name="Labutti K."/>
            <person name="Andreopoulos B."/>
            <person name="Lipzen A."/>
            <person name="Chen C."/>
            <person name="Yanf M."/>
            <person name="Daum C."/>
            <person name="Ng V."/>
            <person name="Clum A."/>
            <person name="Ohm R."/>
            <person name="Martin F."/>
            <person name="Silar P."/>
            <person name="Natvig D."/>
            <person name="Lalanne C."/>
            <person name="Gautier V."/>
            <person name="Ament-Velasquez S.L."/>
            <person name="Kruys A."/>
            <person name="Hutchinson M.I."/>
            <person name="Powell A.J."/>
            <person name="Barry K."/>
            <person name="Miller A.N."/>
            <person name="Grigoriev I.V."/>
            <person name="Debuchy R."/>
            <person name="Gladieux P."/>
            <person name="Thoren M.H."/>
            <person name="Johannesson H."/>
        </authorList>
    </citation>
    <scope>NUCLEOTIDE SEQUENCE</scope>
    <source>
        <strain evidence="2">CBS 892.96</strain>
    </source>
</reference>
<proteinExistence type="predicted"/>
<keyword evidence="1" id="KW-0472">Membrane</keyword>